<keyword evidence="6" id="KW-0539">Nucleus</keyword>
<feature type="compositionally biased region" description="Polar residues" evidence="7">
    <location>
        <begin position="766"/>
        <end position="778"/>
    </location>
</feature>
<dbReference type="GO" id="GO:0000981">
    <property type="term" value="F:DNA-binding transcription factor activity, RNA polymerase II-specific"/>
    <property type="evidence" value="ECO:0007669"/>
    <property type="project" value="InterPro"/>
</dbReference>
<dbReference type="PANTHER" id="PTHR31845">
    <property type="entry name" value="FINGER DOMAIN PROTEIN, PUTATIVE-RELATED"/>
    <property type="match status" value="1"/>
</dbReference>
<dbReference type="GO" id="GO:0006351">
    <property type="term" value="P:DNA-templated transcription"/>
    <property type="evidence" value="ECO:0007669"/>
    <property type="project" value="InterPro"/>
</dbReference>
<dbReference type="EMBL" id="KZ819634">
    <property type="protein sequence ID" value="PWN92765.1"/>
    <property type="molecule type" value="Genomic_DNA"/>
</dbReference>
<dbReference type="Pfam" id="PF04082">
    <property type="entry name" value="Fungal_trans"/>
    <property type="match status" value="1"/>
</dbReference>
<evidence type="ECO:0000256" key="1">
    <source>
        <dbReference type="ARBA" id="ARBA00004123"/>
    </source>
</evidence>
<dbReference type="PANTHER" id="PTHR31845:SF19">
    <property type="entry name" value="TRANSCRIPTION FACTOR DOMAIN-CONTAINING PROTEIN"/>
    <property type="match status" value="1"/>
</dbReference>
<feature type="compositionally biased region" description="Low complexity" evidence="7">
    <location>
        <begin position="531"/>
        <end position="544"/>
    </location>
</feature>
<keyword evidence="10" id="KW-1185">Reference proteome</keyword>
<feature type="compositionally biased region" description="Low complexity" evidence="7">
    <location>
        <begin position="121"/>
        <end position="135"/>
    </location>
</feature>
<dbReference type="Gene3D" id="4.10.240.10">
    <property type="entry name" value="Zn(2)-C6 fungal-type DNA-binding domain"/>
    <property type="match status" value="1"/>
</dbReference>
<feature type="region of interest" description="Disordered" evidence="7">
    <location>
        <begin position="755"/>
        <end position="795"/>
    </location>
</feature>
<feature type="region of interest" description="Disordered" evidence="7">
    <location>
        <begin position="82"/>
        <end position="311"/>
    </location>
</feature>
<dbReference type="InterPro" id="IPR001138">
    <property type="entry name" value="Zn2Cys6_DnaBD"/>
</dbReference>
<feature type="region of interest" description="Disordered" evidence="7">
    <location>
        <begin position="1244"/>
        <end position="1271"/>
    </location>
</feature>
<proteinExistence type="predicted"/>
<evidence type="ECO:0000256" key="7">
    <source>
        <dbReference type="SAM" id="MobiDB-lite"/>
    </source>
</evidence>
<comment type="subcellular location">
    <subcellularLocation>
        <location evidence="1">Nucleus</location>
    </subcellularLocation>
</comment>
<feature type="compositionally biased region" description="Basic and acidic residues" evidence="7">
    <location>
        <begin position="102"/>
        <end position="115"/>
    </location>
</feature>
<evidence type="ECO:0000256" key="6">
    <source>
        <dbReference type="ARBA" id="ARBA00023242"/>
    </source>
</evidence>
<evidence type="ECO:0000256" key="5">
    <source>
        <dbReference type="ARBA" id="ARBA00023163"/>
    </source>
</evidence>
<evidence type="ECO:0000256" key="2">
    <source>
        <dbReference type="ARBA" id="ARBA00022723"/>
    </source>
</evidence>
<dbReference type="PROSITE" id="PS50048">
    <property type="entry name" value="ZN2_CY6_FUNGAL_2"/>
    <property type="match status" value="1"/>
</dbReference>
<feature type="compositionally biased region" description="Basic and acidic residues" evidence="7">
    <location>
        <begin position="482"/>
        <end position="493"/>
    </location>
</feature>
<accession>A0A316YY58</accession>
<feature type="domain" description="Zn(2)-C6 fungal-type" evidence="8">
    <location>
        <begin position="314"/>
        <end position="345"/>
    </location>
</feature>
<keyword evidence="3" id="KW-0805">Transcription regulation</keyword>
<reference evidence="9 10" key="1">
    <citation type="journal article" date="2018" name="Mol. Biol. Evol.">
        <title>Broad Genomic Sampling Reveals a Smut Pathogenic Ancestry of the Fungal Clade Ustilaginomycotina.</title>
        <authorList>
            <person name="Kijpornyongpan T."/>
            <person name="Mondo S.J."/>
            <person name="Barry K."/>
            <person name="Sandor L."/>
            <person name="Lee J."/>
            <person name="Lipzen A."/>
            <person name="Pangilinan J."/>
            <person name="LaButti K."/>
            <person name="Hainaut M."/>
            <person name="Henrissat B."/>
            <person name="Grigoriev I.V."/>
            <person name="Spatafora J.W."/>
            <person name="Aime M.C."/>
        </authorList>
    </citation>
    <scope>NUCLEOTIDE SEQUENCE [LARGE SCALE GENOMIC DNA]</scope>
    <source>
        <strain evidence="9 10">MCA 4198</strain>
    </source>
</reference>
<dbReference type="CDD" id="cd12148">
    <property type="entry name" value="fungal_TF_MHR"/>
    <property type="match status" value="1"/>
</dbReference>
<feature type="region of interest" description="Disordered" evidence="7">
    <location>
        <begin position="1057"/>
        <end position="1086"/>
    </location>
</feature>
<dbReference type="GeneID" id="37042166"/>
<dbReference type="PROSITE" id="PS00463">
    <property type="entry name" value="ZN2_CY6_FUNGAL_1"/>
    <property type="match status" value="1"/>
</dbReference>
<evidence type="ECO:0000256" key="4">
    <source>
        <dbReference type="ARBA" id="ARBA00023125"/>
    </source>
</evidence>
<evidence type="ECO:0000259" key="8">
    <source>
        <dbReference type="PROSITE" id="PS50048"/>
    </source>
</evidence>
<feature type="compositionally biased region" description="Acidic residues" evidence="7">
    <location>
        <begin position="389"/>
        <end position="400"/>
    </location>
</feature>
<dbReference type="OrthoDB" id="3163292at2759"/>
<dbReference type="SUPFAM" id="SSF57701">
    <property type="entry name" value="Zn2/Cys6 DNA-binding domain"/>
    <property type="match status" value="1"/>
</dbReference>
<feature type="compositionally biased region" description="Low complexity" evidence="7">
    <location>
        <begin position="264"/>
        <end position="306"/>
    </location>
</feature>
<dbReference type="STRING" id="215250.A0A316YY58"/>
<dbReference type="RefSeq" id="XP_025379963.1">
    <property type="nucleotide sequence ID" value="XM_025520250.1"/>
</dbReference>
<dbReference type="InterPro" id="IPR051089">
    <property type="entry name" value="prtT"/>
</dbReference>
<feature type="region of interest" description="Disordered" evidence="7">
    <location>
        <begin position="1"/>
        <end position="46"/>
    </location>
</feature>
<feature type="compositionally biased region" description="Low complexity" evidence="7">
    <location>
        <begin position="432"/>
        <end position="442"/>
    </location>
</feature>
<dbReference type="InterPro" id="IPR036864">
    <property type="entry name" value="Zn2-C6_fun-type_DNA-bd_sf"/>
</dbReference>
<dbReference type="GO" id="GO:0000976">
    <property type="term" value="F:transcription cis-regulatory region binding"/>
    <property type="evidence" value="ECO:0007669"/>
    <property type="project" value="TreeGrafter"/>
</dbReference>
<evidence type="ECO:0000313" key="10">
    <source>
        <dbReference type="Proteomes" id="UP000245768"/>
    </source>
</evidence>
<feature type="compositionally biased region" description="Basic and acidic residues" evidence="7">
    <location>
        <begin position="545"/>
        <end position="563"/>
    </location>
</feature>
<feature type="compositionally biased region" description="Polar residues" evidence="7">
    <location>
        <begin position="1262"/>
        <end position="1271"/>
    </location>
</feature>
<dbReference type="InParanoid" id="A0A316YY58"/>
<keyword evidence="2" id="KW-0479">Metal-binding</keyword>
<name>A0A316YY58_9BASI</name>
<keyword evidence="5" id="KW-0804">Transcription</keyword>
<dbReference type="CDD" id="cd00067">
    <property type="entry name" value="GAL4"/>
    <property type="match status" value="1"/>
</dbReference>
<dbReference type="InterPro" id="IPR007219">
    <property type="entry name" value="XnlR_reg_dom"/>
</dbReference>
<keyword evidence="4" id="KW-0238">DNA-binding</keyword>
<feature type="compositionally biased region" description="Low complexity" evidence="7">
    <location>
        <begin position="212"/>
        <end position="228"/>
    </location>
</feature>
<gene>
    <name evidence="9" type="ORF">FA10DRAFT_263521</name>
</gene>
<dbReference type="GO" id="GO:0008270">
    <property type="term" value="F:zinc ion binding"/>
    <property type="evidence" value="ECO:0007669"/>
    <property type="project" value="InterPro"/>
</dbReference>
<protein>
    <recommendedName>
        <fullName evidence="8">Zn(2)-C6 fungal-type domain-containing protein</fullName>
    </recommendedName>
</protein>
<feature type="compositionally biased region" description="Gly residues" evidence="7">
    <location>
        <begin position="87"/>
        <end position="100"/>
    </location>
</feature>
<feature type="region of interest" description="Disordered" evidence="7">
    <location>
        <begin position="387"/>
        <end position="566"/>
    </location>
</feature>
<dbReference type="SMART" id="SM00066">
    <property type="entry name" value="GAL4"/>
    <property type="match status" value="1"/>
</dbReference>
<organism evidence="9 10">
    <name type="scientific">Acaromyces ingoldii</name>
    <dbReference type="NCBI Taxonomy" id="215250"/>
    <lineage>
        <taxon>Eukaryota</taxon>
        <taxon>Fungi</taxon>
        <taxon>Dikarya</taxon>
        <taxon>Basidiomycota</taxon>
        <taxon>Ustilaginomycotina</taxon>
        <taxon>Exobasidiomycetes</taxon>
        <taxon>Exobasidiales</taxon>
        <taxon>Cryptobasidiaceae</taxon>
        <taxon>Acaromyces</taxon>
    </lineage>
</organism>
<dbReference type="Proteomes" id="UP000245768">
    <property type="component" value="Unassembled WGS sequence"/>
</dbReference>
<dbReference type="GO" id="GO:0005634">
    <property type="term" value="C:nucleus"/>
    <property type="evidence" value="ECO:0007669"/>
    <property type="project" value="UniProtKB-SubCell"/>
</dbReference>
<sequence>MVGRRSPRPSSPSSSSSSHHPKAASTANAPGRRAQRSSAAASTSVPALASQGLLFRHPHRSWDQGASASAMQEFNEAQFRRTAGAPFSGGGGGGGGGGGIRYPDEHERQLQHHDGGSSLRQGQNIQGQGSSSGRSVYGITDQQYLAMHTHGPRPSPPSSSFQNASGDRHYYGGGPDRNRSPNDYGARPHPYMQPPPPHQGNSSRRPPPPPAASSSSSNNNNNLFSSPSMEAPPLMEEGSYYGAQRARHPGNLSGLPHPPPDLTSPGSNGPPSSSDSAPGSASAIPSSAEADQGSASLQAQQAAAEKASTDRKISCLECRASKVKCSGQADGGCERCRRIKRPCVFEQHKRGRKPQNLKMHKLEQSVDTIMTALSALEEYRRHKGALREMEEDTVEDDVADEAGPSHGLGSDRRNRSASGSSIRPKRSESHLSRTSSDTLLTTVDPGQDADVDMNDGSSAARGRRGSVTGGKSTLRPPGQEDVEARSTSDDAGSHTEAQGSAKEKATGAGGDSEGEGEETQELGLPPMSNPLKLLAQASDSALDAPSRDDPGHTIGDKDRREGETASTALKGASVVARRASMLPKGVSRRGYWAFGMYSSRLDKGPTLDPISCGAMALDTAKDLFGLYMRRLNAPITLLDPHLHTFQYVRSHSALLLTSACALAARFASHIPKAEELAQKLDGHVRDKLLPAVLLEGYRSVEISQAFIILAAYHLNTASIDGDRSWSLVGYGIRIAAELDMNARLVSERSAVSSSKAVTPVSAPADTPSSTTRQSQNGTADEENGPLSPEEASQRKLRNRERTWCNLWLFENSLATHMGRRTTLGDDPVILGVSAGWNRAPYAIPGDEAIVAIISLRRMMQKNREYFEHSVLADRSNEDGALETSASTRFQLDFYRKSCAADLDSWRAAWVKPLGEGEQSLRMRNGRLYGAYARLILNSYPLKSTVDFESLKPIYAESYNSAMTYLTLFTDKHDSSTLVFVHNSAVVTVAYVAVFALKLCQLDPEHFSYIDHQLVFDLVEKLASDLSKAGKVTSWRNGAASSYGTYLSAIVVRIRREKARKEEETRRKQQQTKEGSSNDAAGSTERGLGLANADANDAAIKASPNSSVSFAPVQAAYPGGADAAMGTAIPLDSASVPRSERGYIGGPYEVFGPNGAPSGGGPARFSPEAMTYVAGPSGVQATSAMLDLWGGAGVAASSSTSSTTPDRLVQTHPSQLAPSYINTLENPFMDSSSFFGDMSFLTMPSNAGPMNGGPPGGPHDGSENNSYGWHGNSAATPNVMMLNSNAHGGPNSF</sequence>
<evidence type="ECO:0000313" key="9">
    <source>
        <dbReference type="EMBL" id="PWN92765.1"/>
    </source>
</evidence>
<feature type="compositionally biased region" description="Basic and acidic residues" evidence="7">
    <location>
        <begin position="166"/>
        <end position="180"/>
    </location>
</feature>
<evidence type="ECO:0000256" key="3">
    <source>
        <dbReference type="ARBA" id="ARBA00023015"/>
    </source>
</evidence>